<reference evidence="2" key="1">
    <citation type="submission" date="2019-04" db="EMBL/GenBank/DDBJ databases">
        <title>Draft genome sequences of Streptomyces avermitilis MC3.</title>
        <authorList>
            <person name="Komaki H."/>
            <person name="Tamura T."/>
            <person name="Hosoyama A."/>
        </authorList>
    </citation>
    <scope>NUCLEOTIDE SEQUENCE</scope>
    <source>
        <strain evidence="2">MC3</strain>
    </source>
</reference>
<dbReference type="AlphaFoldDB" id="A0A499VKS5"/>
<proteinExistence type="predicted"/>
<name>A0A499VKS5_STRAX</name>
<dbReference type="EMBL" id="AP019621">
    <property type="protein sequence ID" value="BBJ55073.1"/>
    <property type="molecule type" value="Genomic_DNA"/>
</dbReference>
<sequence>MRTGHGVPPYGSASGSAASWVVAKATVAAPAVRPAQAGGGPGAADLPRGRDGSAVGPARVGPFGP</sequence>
<accession>A0A499VKS5</accession>
<feature type="region of interest" description="Disordered" evidence="1">
    <location>
        <begin position="31"/>
        <end position="65"/>
    </location>
</feature>
<organism evidence="2">
    <name type="scientific">Streptomyces avermitilis</name>
    <dbReference type="NCBI Taxonomy" id="33903"/>
    <lineage>
        <taxon>Bacteria</taxon>
        <taxon>Bacillati</taxon>
        <taxon>Actinomycetota</taxon>
        <taxon>Actinomycetes</taxon>
        <taxon>Kitasatosporales</taxon>
        <taxon>Streptomycetaceae</taxon>
        <taxon>Streptomyces</taxon>
    </lineage>
</organism>
<evidence type="ECO:0000256" key="1">
    <source>
        <dbReference type="SAM" id="MobiDB-lite"/>
    </source>
</evidence>
<evidence type="ECO:0000313" key="2">
    <source>
        <dbReference type="EMBL" id="BBJ55073.1"/>
    </source>
</evidence>
<protein>
    <submittedName>
        <fullName evidence="2">Uncharacterized protein</fullName>
    </submittedName>
</protein>
<gene>
    <name evidence="2" type="ORF">SAVMC3_77020</name>
</gene>